<comment type="caution">
    <text evidence="1">The sequence shown here is derived from an EMBL/GenBank/DDBJ whole genome shotgun (WGS) entry which is preliminary data.</text>
</comment>
<gene>
    <name evidence="1" type="ORF">COH52_05785</name>
</gene>
<accession>A0A2X1U3K3</accession>
<protein>
    <submittedName>
        <fullName evidence="1">Uncharacterized protein</fullName>
    </submittedName>
</protein>
<dbReference type="EMBL" id="NWZY01000013">
    <property type="protein sequence ID" value="RQK78693.1"/>
    <property type="molecule type" value="Genomic_DNA"/>
</dbReference>
<organism evidence="1 2">
    <name type="scientific">Neisseria meningitidis</name>
    <dbReference type="NCBI Taxonomy" id="487"/>
    <lineage>
        <taxon>Bacteria</taxon>
        <taxon>Pseudomonadati</taxon>
        <taxon>Pseudomonadota</taxon>
        <taxon>Betaproteobacteria</taxon>
        <taxon>Neisseriales</taxon>
        <taxon>Neisseriaceae</taxon>
        <taxon>Neisseria</taxon>
    </lineage>
</organism>
<evidence type="ECO:0000313" key="1">
    <source>
        <dbReference type="EMBL" id="RQK78693.1"/>
    </source>
</evidence>
<name>A0A2X1U3K3_NEIME</name>
<dbReference type="AlphaFoldDB" id="A0A2X1U3K3"/>
<dbReference type="Proteomes" id="UP000283666">
    <property type="component" value="Unassembled WGS sequence"/>
</dbReference>
<dbReference type="RefSeq" id="WP_002238692.1">
    <property type="nucleotide sequence ID" value="NZ_CP023813.1"/>
</dbReference>
<reference evidence="1 2" key="1">
    <citation type="submission" date="2017-09" db="EMBL/GenBank/DDBJ databases">
        <title>Phenotypic and genotypic characterization of Colombian isolates of Neisseria meningitidis recovered from invasive disease.</title>
        <authorList>
            <person name="Duarte C."/>
            <person name="Gabastou J.M."/>
            <person name="Moreno J."/>
        </authorList>
    </citation>
    <scope>NUCLEOTIDE SEQUENCE [LARGE SCALE GENOMIC DNA]</scope>
    <source>
        <strain evidence="1 2">INS-Nm1012</strain>
    </source>
</reference>
<sequence>MAMTKAEIQKRSDKKRGVKVKGIKMKLEDIALLESLSAQSGKTQAEIIAAALKMWSEKHNLPSNAV</sequence>
<evidence type="ECO:0000313" key="2">
    <source>
        <dbReference type="Proteomes" id="UP000283666"/>
    </source>
</evidence>
<proteinExistence type="predicted"/>